<reference evidence="2 3" key="1">
    <citation type="journal article" date="2019" name="Int. J. Syst. Evol. Microbiol.">
        <title>The Global Catalogue of Microorganisms (GCM) 10K type strain sequencing project: providing services to taxonomists for standard genome sequencing and annotation.</title>
        <authorList>
            <consortium name="The Broad Institute Genomics Platform"/>
            <consortium name="The Broad Institute Genome Sequencing Center for Infectious Disease"/>
            <person name="Wu L."/>
            <person name="Ma J."/>
        </authorList>
    </citation>
    <scope>NUCLEOTIDE SEQUENCE [LARGE SCALE GENOMIC DNA]</scope>
    <source>
        <strain evidence="2 3">JCM 12662</strain>
    </source>
</reference>
<dbReference type="RefSeq" id="WP_343757112.1">
    <property type="nucleotide sequence ID" value="NZ_BAAACW010000167.1"/>
</dbReference>
<dbReference type="EMBL" id="BAAACW010000167">
    <property type="protein sequence ID" value="GAA0372539.1"/>
    <property type="molecule type" value="Genomic_DNA"/>
</dbReference>
<comment type="caution">
    <text evidence="2">The sequence shown here is derived from an EMBL/GenBank/DDBJ whole genome shotgun (WGS) entry which is preliminary data.</text>
</comment>
<feature type="region of interest" description="Disordered" evidence="1">
    <location>
        <begin position="32"/>
        <end position="62"/>
    </location>
</feature>
<dbReference type="Proteomes" id="UP001501166">
    <property type="component" value="Unassembled WGS sequence"/>
</dbReference>
<evidence type="ECO:0000256" key="1">
    <source>
        <dbReference type="SAM" id="MobiDB-lite"/>
    </source>
</evidence>
<keyword evidence="3" id="KW-1185">Reference proteome</keyword>
<proteinExistence type="predicted"/>
<protein>
    <recommendedName>
        <fullName evidence="4">DUF3298 domain-containing protein</fullName>
    </recommendedName>
</protein>
<accession>A0ABN0XTL8</accession>
<evidence type="ECO:0000313" key="3">
    <source>
        <dbReference type="Proteomes" id="UP001501166"/>
    </source>
</evidence>
<organism evidence="2 3">
    <name type="scientific">Alkalibacterium iburiense</name>
    <dbReference type="NCBI Taxonomy" id="290589"/>
    <lineage>
        <taxon>Bacteria</taxon>
        <taxon>Bacillati</taxon>
        <taxon>Bacillota</taxon>
        <taxon>Bacilli</taxon>
        <taxon>Lactobacillales</taxon>
        <taxon>Carnobacteriaceae</taxon>
        <taxon>Alkalibacterium</taxon>
    </lineage>
</organism>
<evidence type="ECO:0008006" key="4">
    <source>
        <dbReference type="Google" id="ProtNLM"/>
    </source>
</evidence>
<evidence type="ECO:0000313" key="2">
    <source>
        <dbReference type="EMBL" id="GAA0372539.1"/>
    </source>
</evidence>
<sequence length="297" mass="33274">MNRRGLLALSSLIILAACDTPDEVSEIEVEETIVEEEEAEPSISETETHDEESSNLTDQDDEEMVEANPVIDSAEEHVFINLVDAETFFNEQGAAAWDDYQNILKEVTLSELSVEEEMGGSTSEEVDAAFQSVTSIEDSVSDFVDVTENEQMVIYRYPANDETNEMAEYSAELTFYFYDDHLIFTAITPGFYSVDLEGLPTTEELAHFMTVSEIEALDSKVYTVAEMIVLGDVMHQTMVPAMGIDEEGNEVVSAFYFFTRGDDIIQFAHLPFELPSIDFPTYSIILFQEIISTLEGV</sequence>
<gene>
    <name evidence="2" type="ORF">GCM10008932_24800</name>
</gene>
<dbReference type="PROSITE" id="PS51257">
    <property type="entry name" value="PROKAR_LIPOPROTEIN"/>
    <property type="match status" value="1"/>
</dbReference>
<name>A0ABN0XTL8_9LACT</name>